<dbReference type="AlphaFoldDB" id="A0A914XV79"/>
<proteinExistence type="predicted"/>
<reference evidence="2" key="1">
    <citation type="submission" date="2022-11" db="UniProtKB">
        <authorList>
            <consortium name="WormBaseParasite"/>
        </authorList>
    </citation>
    <scope>IDENTIFICATION</scope>
</reference>
<sequence>MLYLPMKKLNYAIFCAAKVEKLAEFNRRVSLTSDPCLLYHITVGVPSLLRFSLDEFSTKIDDETKDAIKELAVVVHDLKNPK</sequence>
<accession>A0A914XV79</accession>
<keyword evidence="1" id="KW-1185">Reference proteome</keyword>
<name>A0A914XV79_9BILA</name>
<dbReference type="Proteomes" id="UP000887577">
    <property type="component" value="Unplaced"/>
</dbReference>
<dbReference type="WBParaSite" id="PSU_v2.g10874.t1">
    <property type="protein sequence ID" value="PSU_v2.g10874.t1"/>
    <property type="gene ID" value="PSU_v2.g10874"/>
</dbReference>
<evidence type="ECO:0000313" key="1">
    <source>
        <dbReference type="Proteomes" id="UP000887577"/>
    </source>
</evidence>
<organism evidence="1 2">
    <name type="scientific">Panagrolaimus superbus</name>
    <dbReference type="NCBI Taxonomy" id="310955"/>
    <lineage>
        <taxon>Eukaryota</taxon>
        <taxon>Metazoa</taxon>
        <taxon>Ecdysozoa</taxon>
        <taxon>Nematoda</taxon>
        <taxon>Chromadorea</taxon>
        <taxon>Rhabditida</taxon>
        <taxon>Tylenchina</taxon>
        <taxon>Panagrolaimomorpha</taxon>
        <taxon>Panagrolaimoidea</taxon>
        <taxon>Panagrolaimidae</taxon>
        <taxon>Panagrolaimus</taxon>
    </lineage>
</organism>
<evidence type="ECO:0000313" key="2">
    <source>
        <dbReference type="WBParaSite" id="PSU_v2.g10874.t1"/>
    </source>
</evidence>
<protein>
    <submittedName>
        <fullName evidence="2">Uncharacterized protein</fullName>
    </submittedName>
</protein>